<protein>
    <submittedName>
        <fullName evidence="2">PH domain-containing protein</fullName>
    </submittedName>
</protein>
<proteinExistence type="predicted"/>
<evidence type="ECO:0000313" key="2">
    <source>
        <dbReference type="WBParaSite" id="HCON_00055640-00001"/>
    </source>
</evidence>
<accession>A0A7I4Y7P7</accession>
<keyword evidence="1" id="KW-1185">Reference proteome</keyword>
<organism evidence="1 2">
    <name type="scientific">Haemonchus contortus</name>
    <name type="common">Barber pole worm</name>
    <dbReference type="NCBI Taxonomy" id="6289"/>
    <lineage>
        <taxon>Eukaryota</taxon>
        <taxon>Metazoa</taxon>
        <taxon>Ecdysozoa</taxon>
        <taxon>Nematoda</taxon>
        <taxon>Chromadorea</taxon>
        <taxon>Rhabditida</taxon>
        <taxon>Rhabditina</taxon>
        <taxon>Rhabditomorpha</taxon>
        <taxon>Strongyloidea</taxon>
        <taxon>Trichostrongylidae</taxon>
        <taxon>Haemonchus</taxon>
    </lineage>
</organism>
<evidence type="ECO:0000313" key="1">
    <source>
        <dbReference type="Proteomes" id="UP000025227"/>
    </source>
</evidence>
<reference evidence="2" key="1">
    <citation type="submission" date="2020-12" db="UniProtKB">
        <authorList>
            <consortium name="WormBaseParasite"/>
        </authorList>
    </citation>
    <scope>IDENTIFICATION</scope>
    <source>
        <strain evidence="2">MHco3</strain>
    </source>
</reference>
<dbReference type="Proteomes" id="UP000025227">
    <property type="component" value="Unplaced"/>
</dbReference>
<sequence length="71" mass="8145">MLAPSTDRRSTIGWVASLKEILAFGVTQASPLNLMEVKSYFVTDRQTDRQKDKSALYMYICRKDEPTYIPV</sequence>
<dbReference type="AlphaFoldDB" id="A0A7I4Y7P7"/>
<name>A0A7I4Y7P7_HAECO</name>
<dbReference type="WBParaSite" id="HCON_00055640-00001">
    <property type="protein sequence ID" value="HCON_00055640-00001"/>
    <property type="gene ID" value="HCON_00055640"/>
</dbReference>